<dbReference type="EMBL" id="CSWP01000009">
    <property type="protein sequence ID" value="CPV66285.1"/>
    <property type="molecule type" value="Genomic_DNA"/>
</dbReference>
<sequence>MAANKELKVNSQPAMQLITSAATGSAASSAATGAAKHAGSAAPNGATPFDELIAAVGAFTTAHFTKASTIADASDKAHGSGSAAGVQSVVTADTANAESYEEDSAKISKII</sequence>
<gene>
    <name evidence="1" type="ORF">ERS075579_03973</name>
</gene>
<evidence type="ECO:0008006" key="3">
    <source>
        <dbReference type="Google" id="ProtNLM"/>
    </source>
</evidence>
<name>A0A0U0ZRA5_9MYCO</name>
<organism evidence="1 2">
    <name type="scientific">Mycobacteroides abscessus</name>
    <dbReference type="NCBI Taxonomy" id="36809"/>
    <lineage>
        <taxon>Bacteria</taxon>
        <taxon>Bacillati</taxon>
        <taxon>Actinomycetota</taxon>
        <taxon>Actinomycetes</taxon>
        <taxon>Mycobacteriales</taxon>
        <taxon>Mycobacteriaceae</taxon>
        <taxon>Mycobacteroides</taxon>
    </lineage>
</organism>
<proteinExistence type="predicted"/>
<evidence type="ECO:0000313" key="1">
    <source>
        <dbReference type="EMBL" id="CPV66285.1"/>
    </source>
</evidence>
<accession>A0A0U0ZRA5</accession>
<evidence type="ECO:0000313" key="2">
    <source>
        <dbReference type="Proteomes" id="UP000045782"/>
    </source>
</evidence>
<dbReference type="Proteomes" id="UP000045782">
    <property type="component" value="Unassembled WGS sequence"/>
</dbReference>
<protein>
    <recommendedName>
        <fullName evidence="3">PE domain-containing protein</fullName>
    </recommendedName>
</protein>
<dbReference type="RefSeq" id="WP_052619011.1">
    <property type="nucleotide sequence ID" value="NZ_CSWP01000009.1"/>
</dbReference>
<reference evidence="1 2" key="1">
    <citation type="submission" date="2015-03" db="EMBL/GenBank/DDBJ databases">
        <authorList>
            <person name="Murphy D."/>
        </authorList>
    </citation>
    <scope>NUCLEOTIDE SEQUENCE [LARGE SCALE GENOMIC DNA]</scope>
    <source>
        <strain evidence="1 2">PAP088</strain>
    </source>
</reference>
<dbReference type="AlphaFoldDB" id="A0A0U0ZRA5"/>